<keyword evidence="1" id="KW-0449">Lipoprotein</keyword>
<dbReference type="OrthoDB" id="7428332at2"/>
<evidence type="ECO:0000313" key="1">
    <source>
        <dbReference type="EMBL" id="MXP43381.1"/>
    </source>
</evidence>
<dbReference type="EMBL" id="WTYL01000001">
    <property type="protein sequence ID" value="MXP43381.1"/>
    <property type="molecule type" value="Genomic_DNA"/>
</dbReference>
<organism evidence="1 2">
    <name type="scientific">Allopontixanthobacter sediminis</name>
    <dbReference type="NCBI Taxonomy" id="1689985"/>
    <lineage>
        <taxon>Bacteria</taxon>
        <taxon>Pseudomonadati</taxon>
        <taxon>Pseudomonadota</taxon>
        <taxon>Alphaproteobacteria</taxon>
        <taxon>Sphingomonadales</taxon>
        <taxon>Erythrobacteraceae</taxon>
        <taxon>Allopontixanthobacter</taxon>
    </lineage>
</organism>
<dbReference type="Proteomes" id="UP000431922">
    <property type="component" value="Unassembled WGS sequence"/>
</dbReference>
<sequence>MVASTAALGGCISVNAPEGPIVIELNINIRQEVIYRLAEDAGNTIEENADIF</sequence>
<proteinExistence type="predicted"/>
<name>A0A845AWJ3_9SPHN</name>
<reference evidence="1 2" key="1">
    <citation type="submission" date="2019-12" db="EMBL/GenBank/DDBJ databases">
        <title>Genomic-based taxomic classification of the family Erythrobacteraceae.</title>
        <authorList>
            <person name="Xu L."/>
        </authorList>
    </citation>
    <scope>NUCLEOTIDE SEQUENCE [LARGE SCALE GENOMIC DNA]</scope>
    <source>
        <strain evidence="1 2">KCTC 42453</strain>
    </source>
</reference>
<dbReference type="Pfam" id="PF13617">
    <property type="entry name" value="Lipoprotein_19"/>
    <property type="match status" value="1"/>
</dbReference>
<accession>A0A845AWJ3</accession>
<protein>
    <submittedName>
        <fullName evidence="1">YnbE family lipoprotein</fullName>
    </submittedName>
</protein>
<keyword evidence="2" id="KW-1185">Reference proteome</keyword>
<dbReference type="RefSeq" id="WP_160755575.1">
    <property type="nucleotide sequence ID" value="NZ_WTYL01000001.1"/>
</dbReference>
<comment type="caution">
    <text evidence="1">The sequence shown here is derived from an EMBL/GenBank/DDBJ whole genome shotgun (WGS) entry which is preliminary data.</text>
</comment>
<gene>
    <name evidence="1" type="ORF">GRI65_02790</name>
</gene>
<evidence type="ECO:0000313" key="2">
    <source>
        <dbReference type="Proteomes" id="UP000431922"/>
    </source>
</evidence>
<dbReference type="InterPro" id="IPR025985">
    <property type="entry name" value="YnbE"/>
</dbReference>
<dbReference type="AlphaFoldDB" id="A0A845AWJ3"/>